<name>A0A3N0EEA1_9ACTN</name>
<evidence type="ECO:0000313" key="3">
    <source>
        <dbReference type="EMBL" id="RNL86208.1"/>
    </source>
</evidence>
<dbReference type="InterPro" id="IPR002639">
    <property type="entry name" value="UreF"/>
</dbReference>
<proteinExistence type="predicted"/>
<keyword evidence="2" id="KW-0143">Chaperone</keyword>
<sequence>MGDTTDGTGALGVLLLADARLPTGAHAHSATLEAALAAGLRTEQIPDYIRARLRGVARAEAAAAVLALRAARENPVDFAPIQAALAARTPSRALRDASASLGRGLTRLARGLFPEHSAVAALATAPDDTPGLRVLRPIPLGALGAAFGMAVDQVARAALYDEAQCVAAAALKLRPGDPIAATRWVVDAAPDIEESVRVAVGATVPGDVPARSAPQLDRWAGAHAYSTRRLFVA</sequence>
<evidence type="ECO:0000313" key="4">
    <source>
        <dbReference type="Proteomes" id="UP000269198"/>
    </source>
</evidence>
<dbReference type="EMBL" id="RJMB01000004">
    <property type="protein sequence ID" value="RNL86208.1"/>
    <property type="molecule type" value="Genomic_DNA"/>
</dbReference>
<dbReference type="RefSeq" id="WP_123200407.1">
    <property type="nucleotide sequence ID" value="NZ_RJMB01000004.1"/>
</dbReference>
<comment type="caution">
    <text evidence="3">The sequence shown here is derived from an EMBL/GenBank/DDBJ whole genome shotgun (WGS) entry which is preliminary data.</text>
</comment>
<dbReference type="PANTHER" id="PTHR33620">
    <property type="entry name" value="UREASE ACCESSORY PROTEIN F"/>
    <property type="match status" value="1"/>
</dbReference>
<keyword evidence="1" id="KW-0996">Nickel insertion</keyword>
<dbReference type="Gene3D" id="1.10.4190.10">
    <property type="entry name" value="Urease accessory protein UreF"/>
    <property type="match status" value="1"/>
</dbReference>
<dbReference type="Proteomes" id="UP000269198">
    <property type="component" value="Unassembled WGS sequence"/>
</dbReference>
<dbReference type="InterPro" id="IPR038277">
    <property type="entry name" value="UreF_sf"/>
</dbReference>
<accession>A0A3N0EEA1</accession>
<reference evidence="3 4" key="1">
    <citation type="submission" date="2018-11" db="EMBL/GenBank/DDBJ databases">
        <title>The genome draft of YIM 96095.</title>
        <authorList>
            <person name="Tang S.-K."/>
            <person name="Chunyu W.-X."/>
            <person name="Feng Y.-Z."/>
        </authorList>
    </citation>
    <scope>NUCLEOTIDE SEQUENCE [LARGE SCALE GENOMIC DNA]</scope>
    <source>
        <strain evidence="3 4">YIM 96095</strain>
    </source>
</reference>
<dbReference type="GO" id="GO:0016151">
    <property type="term" value="F:nickel cation binding"/>
    <property type="evidence" value="ECO:0007669"/>
    <property type="project" value="InterPro"/>
</dbReference>
<protein>
    <submittedName>
        <fullName evidence="3">Urease accessory protein</fullName>
    </submittedName>
</protein>
<dbReference type="Pfam" id="PF01730">
    <property type="entry name" value="UreF"/>
    <property type="match status" value="1"/>
</dbReference>
<dbReference type="OrthoDB" id="3382047at2"/>
<evidence type="ECO:0000256" key="2">
    <source>
        <dbReference type="ARBA" id="ARBA00023186"/>
    </source>
</evidence>
<dbReference type="PANTHER" id="PTHR33620:SF1">
    <property type="entry name" value="UREASE ACCESSORY PROTEIN F"/>
    <property type="match status" value="1"/>
</dbReference>
<dbReference type="AlphaFoldDB" id="A0A3N0EEA1"/>
<gene>
    <name evidence="3" type="ORF">EFW17_06735</name>
</gene>
<organism evidence="3 4">
    <name type="scientific">Halostreptopolyspora alba</name>
    <dbReference type="NCBI Taxonomy" id="2487137"/>
    <lineage>
        <taxon>Bacteria</taxon>
        <taxon>Bacillati</taxon>
        <taxon>Actinomycetota</taxon>
        <taxon>Actinomycetes</taxon>
        <taxon>Streptosporangiales</taxon>
        <taxon>Nocardiopsidaceae</taxon>
        <taxon>Halostreptopolyspora</taxon>
    </lineage>
</organism>
<keyword evidence="4" id="KW-1185">Reference proteome</keyword>
<evidence type="ECO:0000256" key="1">
    <source>
        <dbReference type="ARBA" id="ARBA00022988"/>
    </source>
</evidence>